<evidence type="ECO:0000259" key="9">
    <source>
        <dbReference type="Pfam" id="PF12019"/>
    </source>
</evidence>
<keyword evidence="5 8" id="KW-0812">Transmembrane</keyword>
<comment type="caution">
    <text evidence="10">The sequence shown here is derived from an EMBL/GenBank/DDBJ whole genome shotgun (WGS) entry which is preliminary data.</text>
</comment>
<evidence type="ECO:0000313" key="11">
    <source>
        <dbReference type="Proteomes" id="UP001268256"/>
    </source>
</evidence>
<dbReference type="RefSeq" id="WP_322877695.1">
    <property type="nucleotide sequence ID" value="NZ_JAVMIP010000004.1"/>
</dbReference>
<dbReference type="InterPro" id="IPR012902">
    <property type="entry name" value="N_methyl_site"/>
</dbReference>
<evidence type="ECO:0000256" key="8">
    <source>
        <dbReference type="SAM" id="Phobius"/>
    </source>
</evidence>
<dbReference type="NCBIfam" id="TIGR02532">
    <property type="entry name" value="IV_pilin_GFxxxE"/>
    <property type="match status" value="1"/>
</dbReference>
<evidence type="ECO:0000256" key="6">
    <source>
        <dbReference type="ARBA" id="ARBA00022989"/>
    </source>
</evidence>
<protein>
    <submittedName>
        <fullName evidence="10">Type II secretion system protein</fullName>
    </submittedName>
</protein>
<evidence type="ECO:0000313" key="10">
    <source>
        <dbReference type="EMBL" id="MDS3860419.1"/>
    </source>
</evidence>
<dbReference type="InterPro" id="IPR045584">
    <property type="entry name" value="Pilin-like"/>
</dbReference>
<dbReference type="Pfam" id="PF12019">
    <property type="entry name" value="GspH"/>
    <property type="match status" value="1"/>
</dbReference>
<evidence type="ECO:0000256" key="3">
    <source>
        <dbReference type="ARBA" id="ARBA00022481"/>
    </source>
</evidence>
<dbReference type="AlphaFoldDB" id="A0AAE4FQI1"/>
<dbReference type="PROSITE" id="PS00409">
    <property type="entry name" value="PROKAR_NTER_METHYL"/>
    <property type="match status" value="1"/>
</dbReference>
<dbReference type="GO" id="GO:0005886">
    <property type="term" value="C:plasma membrane"/>
    <property type="evidence" value="ECO:0007669"/>
    <property type="project" value="UniProtKB-SubCell"/>
</dbReference>
<dbReference type="GO" id="GO:0015628">
    <property type="term" value="P:protein secretion by the type II secretion system"/>
    <property type="evidence" value="ECO:0007669"/>
    <property type="project" value="InterPro"/>
</dbReference>
<keyword evidence="6 8" id="KW-1133">Transmembrane helix</keyword>
<keyword evidence="4" id="KW-0997">Cell inner membrane</keyword>
<name>A0AAE4FQI1_9CYAN</name>
<keyword evidence="3" id="KW-0488">Methylation</keyword>
<accession>A0AAE4FQI1</accession>
<dbReference type="Gene3D" id="3.30.700.10">
    <property type="entry name" value="Glycoprotein, Type 4 Pilin"/>
    <property type="match status" value="1"/>
</dbReference>
<dbReference type="EMBL" id="JAVMIP010000004">
    <property type="protein sequence ID" value="MDS3860419.1"/>
    <property type="molecule type" value="Genomic_DNA"/>
</dbReference>
<dbReference type="SUPFAM" id="SSF54523">
    <property type="entry name" value="Pili subunits"/>
    <property type="match status" value="1"/>
</dbReference>
<dbReference type="InterPro" id="IPR022346">
    <property type="entry name" value="T2SS_GspH"/>
</dbReference>
<comment type="subcellular location">
    <subcellularLocation>
        <location evidence="1">Cell inner membrane</location>
        <topology evidence="1">Single-pass membrane protein</topology>
    </subcellularLocation>
</comment>
<gene>
    <name evidence="10" type="ORF">RIF25_06310</name>
</gene>
<evidence type="ECO:0000256" key="7">
    <source>
        <dbReference type="ARBA" id="ARBA00023136"/>
    </source>
</evidence>
<reference evidence="11" key="1">
    <citation type="submission" date="2023-07" db="EMBL/GenBank/DDBJ databases">
        <authorList>
            <person name="Luz R."/>
            <person name="Cordeiro R."/>
            <person name="Fonseca A."/>
            <person name="Goncalves V."/>
        </authorList>
    </citation>
    <scope>NUCLEOTIDE SEQUENCE [LARGE SCALE GENOMIC DNA]</scope>
    <source>
        <strain evidence="11">BACA0444</strain>
    </source>
</reference>
<evidence type="ECO:0000256" key="1">
    <source>
        <dbReference type="ARBA" id="ARBA00004377"/>
    </source>
</evidence>
<feature type="transmembrane region" description="Helical" evidence="8">
    <location>
        <begin position="12"/>
        <end position="36"/>
    </location>
</feature>
<feature type="domain" description="General secretion pathway GspH" evidence="9">
    <location>
        <begin position="54"/>
        <end position="155"/>
    </location>
</feature>
<dbReference type="Proteomes" id="UP001268256">
    <property type="component" value="Unassembled WGS sequence"/>
</dbReference>
<organism evidence="10 11">
    <name type="scientific">Pseudocalidococcus azoricus BACA0444</name>
    <dbReference type="NCBI Taxonomy" id="2918990"/>
    <lineage>
        <taxon>Bacteria</taxon>
        <taxon>Bacillati</taxon>
        <taxon>Cyanobacteriota</taxon>
        <taxon>Cyanophyceae</taxon>
        <taxon>Acaryochloridales</taxon>
        <taxon>Thermosynechococcaceae</taxon>
        <taxon>Pseudocalidococcus</taxon>
        <taxon>Pseudocalidococcus azoricus</taxon>
    </lineage>
</organism>
<evidence type="ECO:0000256" key="5">
    <source>
        <dbReference type="ARBA" id="ARBA00022692"/>
    </source>
</evidence>
<evidence type="ECO:0000256" key="4">
    <source>
        <dbReference type="ARBA" id="ARBA00022519"/>
    </source>
</evidence>
<proteinExistence type="predicted"/>
<dbReference type="GO" id="GO:0015627">
    <property type="term" value="C:type II protein secretion system complex"/>
    <property type="evidence" value="ECO:0007669"/>
    <property type="project" value="InterPro"/>
</dbReference>
<evidence type="ECO:0000256" key="2">
    <source>
        <dbReference type="ARBA" id="ARBA00022475"/>
    </source>
</evidence>
<keyword evidence="2" id="KW-1003">Cell membrane</keyword>
<keyword evidence="11" id="KW-1185">Reference proteome</keyword>
<keyword evidence="7 8" id="KW-0472">Membrane</keyword>
<sequence>MRRLNVPNSKGFTLPEMLVVVVIIGILAAVFVPSFLRWLNNQRIKDALVKVEGTFKEAQREAIRNGKNCSFTVSTSGGVTTLTDTDPSNKCLVTGARVIKNDLGSFLSPNIEVQFTGGPDFAFKNDGQTDFGNSTTFILSIPNSGAQQRCLVVSSGIGIMRNGTYSGSTCTSTQIQ</sequence>
<dbReference type="Pfam" id="PF07963">
    <property type="entry name" value="N_methyl"/>
    <property type="match status" value="1"/>
</dbReference>